<dbReference type="InterPro" id="IPR016164">
    <property type="entry name" value="FAD-linked_Oxase-like_C"/>
</dbReference>
<evidence type="ECO:0000256" key="3">
    <source>
        <dbReference type="ARBA" id="ARBA00022723"/>
    </source>
</evidence>
<organism evidence="11 12">
    <name type="scientific">Promicromonospora citrea</name>
    <dbReference type="NCBI Taxonomy" id="43677"/>
    <lineage>
        <taxon>Bacteria</taxon>
        <taxon>Bacillati</taxon>
        <taxon>Actinomycetota</taxon>
        <taxon>Actinomycetes</taxon>
        <taxon>Micrococcales</taxon>
        <taxon>Promicromonosporaceae</taxon>
        <taxon>Promicromonospora</taxon>
    </lineage>
</organism>
<dbReference type="GO" id="GO:0046872">
    <property type="term" value="F:metal ion binding"/>
    <property type="evidence" value="ECO:0007669"/>
    <property type="project" value="UniProtKB-KW"/>
</dbReference>
<dbReference type="PROSITE" id="PS51387">
    <property type="entry name" value="FAD_PCMH"/>
    <property type="match status" value="1"/>
</dbReference>
<dbReference type="SUPFAM" id="SSF55103">
    <property type="entry name" value="FAD-linked oxidases, C-terminal domain"/>
    <property type="match status" value="1"/>
</dbReference>
<dbReference type="InterPro" id="IPR016171">
    <property type="entry name" value="Vanillyl_alc_oxidase_C-sub2"/>
</dbReference>
<dbReference type="Gene3D" id="3.30.465.10">
    <property type="match status" value="1"/>
</dbReference>
<keyword evidence="4" id="KW-0274">FAD</keyword>
<evidence type="ECO:0000256" key="8">
    <source>
        <dbReference type="SAM" id="MobiDB-lite"/>
    </source>
</evidence>
<dbReference type="SUPFAM" id="SSF46548">
    <property type="entry name" value="alpha-helical ferredoxin"/>
    <property type="match status" value="1"/>
</dbReference>
<dbReference type="GO" id="GO:1903457">
    <property type="term" value="P:lactate catabolic process"/>
    <property type="evidence" value="ECO:0007669"/>
    <property type="project" value="TreeGrafter"/>
</dbReference>
<dbReference type="Gene3D" id="3.30.70.2740">
    <property type="match status" value="1"/>
</dbReference>
<dbReference type="InterPro" id="IPR017900">
    <property type="entry name" value="4Fe4S_Fe_S_CS"/>
</dbReference>
<dbReference type="GO" id="GO:0071949">
    <property type="term" value="F:FAD binding"/>
    <property type="evidence" value="ECO:0007669"/>
    <property type="project" value="InterPro"/>
</dbReference>
<dbReference type="Pfam" id="PF01565">
    <property type="entry name" value="FAD_binding_4"/>
    <property type="match status" value="1"/>
</dbReference>
<feature type="domain" description="FAD-binding PCMH-type" evidence="10">
    <location>
        <begin position="108"/>
        <end position="324"/>
    </location>
</feature>
<dbReference type="PROSITE" id="PS00198">
    <property type="entry name" value="4FE4S_FER_1"/>
    <property type="match status" value="1"/>
</dbReference>
<keyword evidence="2" id="KW-0285">Flavoprotein</keyword>
<evidence type="ECO:0000256" key="6">
    <source>
        <dbReference type="ARBA" id="ARBA00023004"/>
    </source>
</evidence>
<evidence type="ECO:0000256" key="7">
    <source>
        <dbReference type="ARBA" id="ARBA00023014"/>
    </source>
</evidence>
<dbReference type="InterPro" id="IPR036318">
    <property type="entry name" value="FAD-bd_PCMH-like_sf"/>
</dbReference>
<dbReference type="SUPFAM" id="SSF56176">
    <property type="entry name" value="FAD-binding/transporter-associated domain-like"/>
    <property type="match status" value="1"/>
</dbReference>
<dbReference type="InterPro" id="IPR016166">
    <property type="entry name" value="FAD-bd_PCMH"/>
</dbReference>
<dbReference type="Gene3D" id="1.10.45.10">
    <property type="entry name" value="Vanillyl-alcohol Oxidase, Chain A, domain 4"/>
    <property type="match status" value="1"/>
</dbReference>
<dbReference type="GO" id="GO:0051536">
    <property type="term" value="F:iron-sulfur cluster binding"/>
    <property type="evidence" value="ECO:0007669"/>
    <property type="project" value="UniProtKB-KW"/>
</dbReference>
<evidence type="ECO:0000256" key="4">
    <source>
        <dbReference type="ARBA" id="ARBA00022827"/>
    </source>
</evidence>
<dbReference type="EMBL" id="BMPT01000004">
    <property type="protein sequence ID" value="GGM19588.1"/>
    <property type="molecule type" value="Genomic_DNA"/>
</dbReference>
<keyword evidence="5" id="KW-0560">Oxidoreductase</keyword>
<feature type="region of interest" description="Disordered" evidence="8">
    <location>
        <begin position="1"/>
        <end position="55"/>
    </location>
</feature>
<evidence type="ECO:0000256" key="5">
    <source>
        <dbReference type="ARBA" id="ARBA00023002"/>
    </source>
</evidence>
<keyword evidence="7" id="KW-0411">Iron-sulfur</keyword>
<evidence type="ECO:0000259" key="9">
    <source>
        <dbReference type="PROSITE" id="PS51379"/>
    </source>
</evidence>
<keyword evidence="3" id="KW-0479">Metal-binding</keyword>
<dbReference type="InterPro" id="IPR004113">
    <property type="entry name" value="FAD-bd_oxidored_4_C"/>
</dbReference>
<keyword evidence="6" id="KW-0408">Iron</keyword>
<dbReference type="PROSITE" id="PS51379">
    <property type="entry name" value="4FE4S_FER_2"/>
    <property type="match status" value="1"/>
</dbReference>
<dbReference type="Proteomes" id="UP000655589">
    <property type="component" value="Unassembled WGS sequence"/>
</dbReference>
<proteinExistence type="predicted"/>
<gene>
    <name evidence="11" type="ORF">GCM10010102_13910</name>
</gene>
<name>A0A8H9L243_9MICO</name>
<feature type="compositionally biased region" description="Basic and acidic residues" evidence="8">
    <location>
        <begin position="27"/>
        <end position="55"/>
    </location>
</feature>
<dbReference type="Pfam" id="PF13183">
    <property type="entry name" value="Fer4_8"/>
    <property type="match status" value="1"/>
</dbReference>
<evidence type="ECO:0000259" key="10">
    <source>
        <dbReference type="PROSITE" id="PS51387"/>
    </source>
</evidence>
<reference evidence="11" key="2">
    <citation type="submission" date="2020-09" db="EMBL/GenBank/DDBJ databases">
        <authorList>
            <person name="Sun Q."/>
            <person name="Ohkuma M."/>
        </authorList>
    </citation>
    <scope>NUCLEOTIDE SEQUENCE</scope>
    <source>
        <strain evidence="11">JCM 3051</strain>
    </source>
</reference>
<dbReference type="PANTHER" id="PTHR11748">
    <property type="entry name" value="D-LACTATE DEHYDROGENASE"/>
    <property type="match status" value="1"/>
</dbReference>
<dbReference type="InterPro" id="IPR017896">
    <property type="entry name" value="4Fe4S_Fe-S-bd"/>
</dbReference>
<dbReference type="GO" id="GO:0008720">
    <property type="term" value="F:D-lactate dehydrogenase (NAD+) activity"/>
    <property type="evidence" value="ECO:0007669"/>
    <property type="project" value="TreeGrafter"/>
</dbReference>
<accession>A0A8H9L243</accession>
<dbReference type="GO" id="GO:0004458">
    <property type="term" value="F:D-lactate dehydrogenase (cytochrome) activity"/>
    <property type="evidence" value="ECO:0007669"/>
    <property type="project" value="TreeGrafter"/>
</dbReference>
<feature type="compositionally biased region" description="Basic and acidic residues" evidence="8">
    <location>
        <begin position="1"/>
        <end position="20"/>
    </location>
</feature>
<dbReference type="InterPro" id="IPR006094">
    <property type="entry name" value="Oxid_FAD_bind_N"/>
</dbReference>
<reference evidence="11" key="1">
    <citation type="journal article" date="2014" name="Int. J. Syst. Evol. Microbiol.">
        <title>Complete genome sequence of Corynebacterium casei LMG S-19264T (=DSM 44701T), isolated from a smear-ripened cheese.</title>
        <authorList>
            <consortium name="US DOE Joint Genome Institute (JGI-PGF)"/>
            <person name="Walter F."/>
            <person name="Albersmeier A."/>
            <person name="Kalinowski J."/>
            <person name="Ruckert C."/>
        </authorList>
    </citation>
    <scope>NUCLEOTIDE SEQUENCE</scope>
    <source>
        <strain evidence="11">JCM 3051</strain>
    </source>
</reference>
<keyword evidence="12" id="KW-1185">Reference proteome</keyword>
<protein>
    <submittedName>
        <fullName evidence="11">Oxidoreductase</fullName>
    </submittedName>
</protein>
<dbReference type="PANTHER" id="PTHR11748:SF119">
    <property type="entry name" value="D-2-HYDROXYGLUTARATE DEHYDROGENASE"/>
    <property type="match status" value="1"/>
</dbReference>
<evidence type="ECO:0000313" key="11">
    <source>
        <dbReference type="EMBL" id="GGM19588.1"/>
    </source>
</evidence>
<evidence type="ECO:0000256" key="1">
    <source>
        <dbReference type="ARBA" id="ARBA00001974"/>
    </source>
</evidence>
<dbReference type="InterPro" id="IPR004017">
    <property type="entry name" value="Cys_rich_dom"/>
</dbReference>
<evidence type="ECO:0000313" key="12">
    <source>
        <dbReference type="Proteomes" id="UP000655589"/>
    </source>
</evidence>
<comment type="cofactor">
    <cofactor evidence="1">
        <name>FAD</name>
        <dbReference type="ChEBI" id="CHEBI:57692"/>
    </cofactor>
</comment>
<dbReference type="Pfam" id="PF02913">
    <property type="entry name" value="FAD-oxidase_C"/>
    <property type="match status" value="1"/>
</dbReference>
<dbReference type="InterPro" id="IPR016169">
    <property type="entry name" value="FAD-bd_PCMH_sub2"/>
</dbReference>
<sequence length="1057" mass="111964">MPSQTHDARARNGMNDETRGPKHTHPHTADAAEAARRAREEAEARAAHEAERRAAELEEQRVAALREADRAAAAAREAVGDALRTVVRGAVDTSTRRRAEYSTDASNYRVVPEAVVFPESTDDVVAALGALRELRVPVTARGAGTSVAGNSVGPGVVLDLGRRLNQVLAIDPERRTARVQPGTVMSTLQAAARPHGLRFGPDPSTQNRATLGGMIGNNACGPHAVAYGRTADNVVSLDVVDGRGRRFTAGSGDPEFGAVPGLKELVRENLALIRTEFGRFGRQVSGYSLEHLLPENGSNLARALVGTEGTLVTVLEAELELVEIPGAPTLVVLGYPDMATAADDVPRLLDHKPLAIEGLDARLVDVVRRAKGDASVPPLPGADDPGVTGWLMIEVGGSSQAEALGRADAIVAAATALDSTVLPAGPDATKMWQIRADGAGLAGRTPAGEQAWPGWEDSAVPPEKLGPYLRDLQALMDRYGVDGLPYGHFGDGCVHLRIDIPLEASGSVLRTFMTDAAELVARYGGSLSGEHGDGRARSELLPLIYSPEAIALMERFKALFDPEDLLNPGVVVRPDAVDEHLRRPAAAPVRAKLPLVGPGSGRGVRRKAGYEGFSFAHDHNDLTTAVHRCVGVGKCRADTSASGGFMCPSYQATKDEKDVTRGRARVLQEAVNGTLVGGLSAPEVRDSLDLCLSCKACSSDCPAGVDMAQYKSEVLYRTYRGRLRPVDHYALGWLPRWARLAGAVPELVNALLGVKWIGKAVLWAGGMDTRRSMPKFAEVPFRQWWARGGATHGVPGLPLASDEGLGVPGREGATAARLATKPKVVLWTDSFSDALSPSVPQAALKVLGSAGFDVIVPDEQACCGLTWISTGQLDGARRRLLRLLEVLGPYAVNGIPILGLEPSCTAVLRSDLLDLFPDDPRAHAVARMTRTAAELLTSDEMPAAWEMPSLADVKAVVQPHCHQHSVMGYAADQALLEKGGAQIEVLAGCCGLAGNFGMQKGHYETSVAVAENALLPALRAAEPGTTYLADGFSCRTQALDLVGVEGRSLLEVIAERL</sequence>
<dbReference type="Pfam" id="PF02754">
    <property type="entry name" value="CCG"/>
    <property type="match status" value="1"/>
</dbReference>
<feature type="domain" description="4Fe-4S ferredoxin-type" evidence="9">
    <location>
        <begin position="680"/>
        <end position="713"/>
    </location>
</feature>
<dbReference type="AlphaFoldDB" id="A0A8H9L243"/>
<evidence type="ECO:0000256" key="2">
    <source>
        <dbReference type="ARBA" id="ARBA00022630"/>
    </source>
</evidence>
<comment type="caution">
    <text evidence="11">The sequence shown here is derived from an EMBL/GenBank/DDBJ whole genome shotgun (WGS) entry which is preliminary data.</text>
</comment>